<feature type="transmembrane region" description="Helical" evidence="8">
    <location>
        <begin position="512"/>
        <end position="543"/>
    </location>
</feature>
<dbReference type="SUPFAM" id="SSF46785">
    <property type="entry name" value="Winged helix' DNA-binding domain"/>
    <property type="match status" value="1"/>
</dbReference>
<dbReference type="InterPro" id="IPR036388">
    <property type="entry name" value="WH-like_DNA-bd_sf"/>
</dbReference>
<dbReference type="EMBL" id="NHTK01001255">
    <property type="protein sequence ID" value="PPR01328.1"/>
    <property type="molecule type" value="Genomic_DNA"/>
</dbReference>
<evidence type="ECO:0000256" key="5">
    <source>
        <dbReference type="ARBA" id="ARBA00022692"/>
    </source>
</evidence>
<dbReference type="Pfam" id="PF00891">
    <property type="entry name" value="Methyltransf_2"/>
    <property type="match status" value="1"/>
</dbReference>
<keyword evidence="12" id="KW-1185">Reference proteome</keyword>
<dbReference type="GO" id="GO:0032259">
    <property type="term" value="P:methylation"/>
    <property type="evidence" value="ECO:0007669"/>
    <property type="project" value="UniProtKB-KW"/>
</dbReference>
<sequence>MSQAHSPAVVATRLDQLLVTIEESAAELRKYLEKQIKEQPNGDPRALYPFFGDHQASNYASVLKIACERLNTLVTPPHLLVMEEAGSFYTTAACQTAVKHDVAAHIKELSPNGKGAPLSELAAITKLDEDLLGRILRFLSQKGIFQEIAPGRFENTTATLTLIDDPQFKAFLDLLMTENRLGAAELGTYMEKLYESKETGEKAPLNPFAIYSGLPLYEWLHLPENADRGRNFGEGMRGMAHSESTFSLPFDYGFKDLPQDKPLVDVGGGIGAIAEILLAEYPNLNMIVQDLEPVVEEAKKSPSENNKKWMAEGRLTFETQDFFTEQPAKLKGCVFFLSNVIHNYPDDKAIEILKILRRSDPTKILLVERVIGPFLPVEASSVEGEIEIYKNIRSSARGIAVQGIPIPPRSQSLPGMYDLVMATLVGAKERSLTEWQKLFKDAGYKLTGVSPLRASGGQSVVSLVRGFCIPNMILYKLPLIATLVYAINYSGRPPVSKAIYKNQPPTPLVERLFSNVGPTLTLCFWIEGVLEFTCLLLCGLFAMSEEKPFHTTCKPLTGSVVPVHYMVGWSLIVAGTFLRRACYKELARLFTFVIGIQKGHQLITTGPYSIVRHPGYAAFVLINAGLILVHVNHQPIPSSFSPVIEAIVRIYNAAYILVSTAATVFLLKRADLEEKLLQAEFGDAWVKWARTVRWKFVPGLW</sequence>
<dbReference type="InterPro" id="IPR007269">
    <property type="entry name" value="ICMT_MeTrfase"/>
</dbReference>
<evidence type="ECO:0000259" key="9">
    <source>
        <dbReference type="Pfam" id="PF00891"/>
    </source>
</evidence>
<dbReference type="Gene3D" id="3.40.50.150">
    <property type="entry name" value="Vaccinia Virus protein VP39"/>
    <property type="match status" value="1"/>
</dbReference>
<dbReference type="EC" id="2.1.1.100" evidence="8"/>
<dbReference type="PANTHER" id="PTHR43712:SF2">
    <property type="entry name" value="O-METHYLTRANSFERASE CICE"/>
    <property type="match status" value="1"/>
</dbReference>
<dbReference type="GO" id="GO:0004671">
    <property type="term" value="F:protein C-terminal S-isoprenylcysteine carboxyl O-methyltransferase activity"/>
    <property type="evidence" value="ECO:0007669"/>
    <property type="project" value="UniProtKB-EC"/>
</dbReference>
<evidence type="ECO:0000256" key="2">
    <source>
        <dbReference type="ARBA" id="ARBA00022603"/>
    </source>
</evidence>
<comment type="similarity">
    <text evidence="8">Belongs to the class VI-like SAM-binding methyltransferase superfamily. Isoprenylcysteine carboxyl methyltransferase family.</text>
</comment>
<evidence type="ECO:0000256" key="8">
    <source>
        <dbReference type="RuleBase" id="RU362022"/>
    </source>
</evidence>
<evidence type="ECO:0000256" key="3">
    <source>
        <dbReference type="ARBA" id="ARBA00022679"/>
    </source>
</evidence>
<feature type="domain" description="O-methyltransferase dimerisation" evidence="10">
    <location>
        <begin position="84"/>
        <end position="162"/>
    </location>
</feature>
<feature type="transmembrane region" description="Helical" evidence="8">
    <location>
        <begin position="563"/>
        <end position="582"/>
    </location>
</feature>
<keyword evidence="3" id="KW-0808">Transferase</keyword>
<dbReference type="InterPro" id="IPR029063">
    <property type="entry name" value="SAM-dependent_MTases_sf"/>
</dbReference>
<reference evidence="11 12" key="1">
    <citation type="journal article" date="2018" name="Evol. Lett.">
        <title>Horizontal gene cluster transfer increased hallucinogenic mushroom diversity.</title>
        <authorList>
            <person name="Reynolds H.T."/>
            <person name="Vijayakumar V."/>
            <person name="Gluck-Thaler E."/>
            <person name="Korotkin H.B."/>
            <person name="Matheny P.B."/>
            <person name="Slot J.C."/>
        </authorList>
    </citation>
    <scope>NUCLEOTIDE SEQUENCE [LARGE SCALE GENOMIC DNA]</scope>
    <source>
        <strain evidence="11 12">2629</strain>
    </source>
</reference>
<dbReference type="Proteomes" id="UP000284842">
    <property type="component" value="Unassembled WGS sequence"/>
</dbReference>
<evidence type="ECO:0000256" key="1">
    <source>
        <dbReference type="ARBA" id="ARBA00004141"/>
    </source>
</evidence>
<keyword evidence="5 8" id="KW-0812">Transmembrane</keyword>
<evidence type="ECO:0000313" key="12">
    <source>
        <dbReference type="Proteomes" id="UP000284842"/>
    </source>
</evidence>
<protein>
    <recommendedName>
        <fullName evidence="8">Protein-S-isoprenylcysteine O-methyltransferase</fullName>
        <ecNumber evidence="8">2.1.1.100</ecNumber>
    </recommendedName>
</protein>
<evidence type="ECO:0000256" key="7">
    <source>
        <dbReference type="ARBA" id="ARBA00023136"/>
    </source>
</evidence>
<keyword evidence="7 8" id="KW-0472">Membrane</keyword>
<dbReference type="InParanoid" id="A0A409YEA3"/>
<comment type="subcellular location">
    <subcellularLocation>
        <location evidence="8">Endoplasmic reticulum membrane</location>
        <topology evidence="8">Multi-pass membrane protein</topology>
    </subcellularLocation>
    <subcellularLocation>
        <location evidence="1">Membrane</location>
        <topology evidence="1">Multi-pass membrane protein</topology>
    </subcellularLocation>
</comment>
<dbReference type="CDD" id="cd02440">
    <property type="entry name" value="AdoMet_MTases"/>
    <property type="match status" value="1"/>
</dbReference>
<organism evidence="11 12">
    <name type="scientific">Panaeolus cyanescens</name>
    <dbReference type="NCBI Taxonomy" id="181874"/>
    <lineage>
        <taxon>Eukaryota</taxon>
        <taxon>Fungi</taxon>
        <taxon>Dikarya</taxon>
        <taxon>Basidiomycota</taxon>
        <taxon>Agaricomycotina</taxon>
        <taxon>Agaricomycetes</taxon>
        <taxon>Agaricomycetidae</taxon>
        <taxon>Agaricales</taxon>
        <taxon>Agaricineae</taxon>
        <taxon>Galeropsidaceae</taxon>
        <taxon>Panaeolus</taxon>
    </lineage>
</organism>
<dbReference type="PANTHER" id="PTHR43712">
    <property type="entry name" value="PUTATIVE (AFU_ORTHOLOGUE AFUA_4G14580)-RELATED"/>
    <property type="match status" value="1"/>
</dbReference>
<dbReference type="InterPro" id="IPR016461">
    <property type="entry name" value="COMT-like"/>
</dbReference>
<dbReference type="GO" id="GO:0005789">
    <property type="term" value="C:endoplasmic reticulum membrane"/>
    <property type="evidence" value="ECO:0007669"/>
    <property type="project" value="UniProtKB-SubCell"/>
</dbReference>
<keyword evidence="8" id="KW-0256">Endoplasmic reticulum</keyword>
<feature type="transmembrane region" description="Helical" evidence="8">
    <location>
        <begin position="472"/>
        <end position="491"/>
    </location>
</feature>
<gene>
    <name evidence="11" type="ORF">CVT24_006330</name>
</gene>
<dbReference type="OrthoDB" id="1606438at2759"/>
<evidence type="ECO:0000256" key="6">
    <source>
        <dbReference type="ARBA" id="ARBA00022989"/>
    </source>
</evidence>
<dbReference type="InterPro" id="IPR001077">
    <property type="entry name" value="COMT_C"/>
</dbReference>
<evidence type="ECO:0000259" key="10">
    <source>
        <dbReference type="Pfam" id="PF08100"/>
    </source>
</evidence>
<dbReference type="Pfam" id="PF08100">
    <property type="entry name" value="Dimerisation"/>
    <property type="match status" value="1"/>
</dbReference>
<proteinExistence type="inferred from homology"/>
<accession>A0A409YEA3</accession>
<dbReference type="SUPFAM" id="SSF53335">
    <property type="entry name" value="S-adenosyl-L-methionine-dependent methyltransferases"/>
    <property type="match status" value="1"/>
</dbReference>
<dbReference type="Gene3D" id="1.20.120.1630">
    <property type="match status" value="1"/>
</dbReference>
<keyword evidence="2 8" id="KW-0489">Methyltransferase</keyword>
<dbReference type="InterPro" id="IPR012967">
    <property type="entry name" value="COMT_dimerisation"/>
</dbReference>
<feature type="domain" description="O-methyltransferase C-terminal" evidence="9">
    <location>
        <begin position="261"/>
        <end position="371"/>
    </location>
</feature>
<dbReference type="AlphaFoldDB" id="A0A409YEA3"/>
<dbReference type="Pfam" id="PF04140">
    <property type="entry name" value="ICMT"/>
    <property type="match status" value="1"/>
</dbReference>
<comment type="catalytic activity">
    <reaction evidence="8">
        <text>[protein]-C-terminal S-[(2E,6E)-farnesyl]-L-cysteine + S-adenosyl-L-methionine = [protein]-C-terminal S-[(2E,6E)-farnesyl]-L-cysteine methyl ester + S-adenosyl-L-homocysteine</text>
        <dbReference type="Rhea" id="RHEA:21672"/>
        <dbReference type="Rhea" id="RHEA-COMP:12125"/>
        <dbReference type="Rhea" id="RHEA-COMP:12126"/>
        <dbReference type="ChEBI" id="CHEBI:57856"/>
        <dbReference type="ChEBI" id="CHEBI:59789"/>
        <dbReference type="ChEBI" id="CHEBI:90510"/>
        <dbReference type="ChEBI" id="CHEBI:90511"/>
        <dbReference type="EC" id="2.1.1.100"/>
    </reaction>
</comment>
<dbReference type="InterPro" id="IPR036390">
    <property type="entry name" value="WH_DNA-bd_sf"/>
</dbReference>
<keyword evidence="6 8" id="KW-1133">Transmembrane helix</keyword>
<evidence type="ECO:0000256" key="4">
    <source>
        <dbReference type="ARBA" id="ARBA00022691"/>
    </source>
</evidence>
<dbReference type="Gene3D" id="1.10.10.10">
    <property type="entry name" value="Winged helix-like DNA-binding domain superfamily/Winged helix DNA-binding domain"/>
    <property type="match status" value="1"/>
</dbReference>
<feature type="transmembrane region" description="Helical" evidence="8">
    <location>
        <begin position="646"/>
        <end position="667"/>
    </location>
</feature>
<dbReference type="PROSITE" id="PS51683">
    <property type="entry name" value="SAM_OMT_II"/>
    <property type="match status" value="1"/>
</dbReference>
<comment type="caution">
    <text evidence="11">The sequence shown here is derived from an EMBL/GenBank/DDBJ whole genome shotgun (WGS) entry which is preliminary data.</text>
</comment>
<evidence type="ECO:0000313" key="11">
    <source>
        <dbReference type="EMBL" id="PPR01328.1"/>
    </source>
</evidence>
<name>A0A409YEA3_9AGAR</name>
<feature type="transmembrane region" description="Helical" evidence="8">
    <location>
        <begin position="616"/>
        <end position="634"/>
    </location>
</feature>
<dbReference type="STRING" id="181874.A0A409YEA3"/>
<keyword evidence="4 8" id="KW-0949">S-adenosyl-L-methionine</keyword>